<dbReference type="GO" id="GO:0000156">
    <property type="term" value="F:phosphorelay response regulator activity"/>
    <property type="evidence" value="ECO:0007669"/>
    <property type="project" value="TreeGrafter"/>
</dbReference>
<dbReference type="AlphaFoldDB" id="A0A316GC16"/>
<dbReference type="Gene3D" id="3.40.50.2300">
    <property type="match status" value="1"/>
</dbReference>
<dbReference type="Gene3D" id="6.10.250.690">
    <property type="match status" value="1"/>
</dbReference>
<dbReference type="Gene3D" id="1.10.10.10">
    <property type="entry name" value="Winged helix-like DNA-binding domain superfamily/Winged helix DNA-binding domain"/>
    <property type="match status" value="1"/>
</dbReference>
<accession>A0A316GC16</accession>
<evidence type="ECO:0000313" key="10">
    <source>
        <dbReference type="EMBL" id="PWK58143.1"/>
    </source>
</evidence>
<dbReference type="SMART" id="SM00448">
    <property type="entry name" value="REC"/>
    <property type="match status" value="1"/>
</dbReference>
<feature type="domain" description="OmpR/PhoB-type" evidence="9">
    <location>
        <begin position="124"/>
        <end position="220"/>
    </location>
</feature>
<name>A0A316GC16_9RHOB</name>
<dbReference type="InterPro" id="IPR001789">
    <property type="entry name" value="Sig_transdc_resp-reg_receiver"/>
</dbReference>
<reference evidence="10 11" key="1">
    <citation type="submission" date="2018-05" db="EMBL/GenBank/DDBJ databases">
        <title>Genomic Encyclopedia of Type Strains, Phase IV (KMG-IV): sequencing the most valuable type-strain genomes for metagenomic binning, comparative biology and taxonomic classification.</title>
        <authorList>
            <person name="Goeker M."/>
        </authorList>
    </citation>
    <scope>NUCLEOTIDE SEQUENCE [LARGE SCALE GENOMIC DNA]</scope>
    <source>
        <strain evidence="10 11">DSM 16097</strain>
    </source>
</reference>
<evidence type="ECO:0000256" key="2">
    <source>
        <dbReference type="ARBA" id="ARBA00023012"/>
    </source>
</evidence>
<dbReference type="PROSITE" id="PS50110">
    <property type="entry name" value="RESPONSE_REGULATORY"/>
    <property type="match status" value="1"/>
</dbReference>
<feature type="DNA-binding region" description="OmpR/PhoB-type" evidence="7">
    <location>
        <begin position="124"/>
        <end position="220"/>
    </location>
</feature>
<dbReference type="InterPro" id="IPR001867">
    <property type="entry name" value="OmpR/PhoB-type_DNA-bd"/>
</dbReference>
<dbReference type="PANTHER" id="PTHR48111">
    <property type="entry name" value="REGULATOR OF RPOS"/>
    <property type="match status" value="1"/>
</dbReference>
<dbReference type="OrthoDB" id="9802426at2"/>
<evidence type="ECO:0000256" key="3">
    <source>
        <dbReference type="ARBA" id="ARBA00023015"/>
    </source>
</evidence>
<evidence type="ECO:0000259" key="8">
    <source>
        <dbReference type="PROSITE" id="PS50110"/>
    </source>
</evidence>
<dbReference type="InterPro" id="IPR011006">
    <property type="entry name" value="CheY-like_superfamily"/>
</dbReference>
<dbReference type="GO" id="GO:0005829">
    <property type="term" value="C:cytosol"/>
    <property type="evidence" value="ECO:0007669"/>
    <property type="project" value="TreeGrafter"/>
</dbReference>
<dbReference type="GO" id="GO:0000976">
    <property type="term" value="F:transcription cis-regulatory region binding"/>
    <property type="evidence" value="ECO:0007669"/>
    <property type="project" value="TreeGrafter"/>
</dbReference>
<feature type="modified residue" description="4-aspartylphosphate" evidence="6">
    <location>
        <position position="51"/>
    </location>
</feature>
<keyword evidence="3" id="KW-0805">Transcription regulation</keyword>
<gene>
    <name evidence="10" type="ORF">C7455_11084</name>
</gene>
<evidence type="ECO:0000256" key="5">
    <source>
        <dbReference type="ARBA" id="ARBA00023163"/>
    </source>
</evidence>
<dbReference type="PROSITE" id="PS51755">
    <property type="entry name" value="OMPR_PHOB"/>
    <property type="match status" value="1"/>
</dbReference>
<proteinExistence type="predicted"/>
<keyword evidence="2" id="KW-0902">Two-component regulatory system</keyword>
<evidence type="ECO:0000256" key="4">
    <source>
        <dbReference type="ARBA" id="ARBA00023125"/>
    </source>
</evidence>
<dbReference type="Proteomes" id="UP000245708">
    <property type="component" value="Unassembled WGS sequence"/>
</dbReference>
<sequence>MRIVLVEDNEALAKGISYRLQDLGHGVDHLARGDEAEPFLRQEAWDLLILDINLPGMDGLTLLRGLRGRDDERPVLILTAQSETEQRVKGLDAGADDYLVKPFEMDELVARVRAISRRSPRPIRRILSLGAVQLDCDARQVTIGADPVALPRREVSLLEKLLSAQGRSVSKQDILDHLYGTGSDVEEAAVEVHISRLRKRLKPHGLSIRVQRGIGYSLTDGERGAA</sequence>
<dbReference type="GO" id="GO:0032993">
    <property type="term" value="C:protein-DNA complex"/>
    <property type="evidence" value="ECO:0007669"/>
    <property type="project" value="TreeGrafter"/>
</dbReference>
<evidence type="ECO:0000256" key="6">
    <source>
        <dbReference type="PROSITE-ProRule" id="PRU00169"/>
    </source>
</evidence>
<keyword evidence="5" id="KW-0804">Transcription</keyword>
<keyword evidence="1 6" id="KW-0597">Phosphoprotein</keyword>
<dbReference type="CDD" id="cd00383">
    <property type="entry name" value="trans_reg_C"/>
    <property type="match status" value="1"/>
</dbReference>
<evidence type="ECO:0000313" key="11">
    <source>
        <dbReference type="Proteomes" id="UP000245708"/>
    </source>
</evidence>
<dbReference type="InterPro" id="IPR036388">
    <property type="entry name" value="WH-like_DNA-bd_sf"/>
</dbReference>
<keyword evidence="4 7" id="KW-0238">DNA-binding</keyword>
<dbReference type="EMBL" id="QGGW01000010">
    <property type="protein sequence ID" value="PWK58143.1"/>
    <property type="molecule type" value="Genomic_DNA"/>
</dbReference>
<evidence type="ECO:0000256" key="1">
    <source>
        <dbReference type="ARBA" id="ARBA00022553"/>
    </source>
</evidence>
<dbReference type="GO" id="GO:0006355">
    <property type="term" value="P:regulation of DNA-templated transcription"/>
    <property type="evidence" value="ECO:0007669"/>
    <property type="project" value="InterPro"/>
</dbReference>
<dbReference type="InterPro" id="IPR039420">
    <property type="entry name" value="WalR-like"/>
</dbReference>
<dbReference type="Pfam" id="PF00486">
    <property type="entry name" value="Trans_reg_C"/>
    <property type="match status" value="1"/>
</dbReference>
<organism evidence="10 11">
    <name type="scientific">Roseicyclus mahoneyensis</name>
    <dbReference type="NCBI Taxonomy" id="164332"/>
    <lineage>
        <taxon>Bacteria</taxon>
        <taxon>Pseudomonadati</taxon>
        <taxon>Pseudomonadota</taxon>
        <taxon>Alphaproteobacteria</taxon>
        <taxon>Rhodobacterales</taxon>
        <taxon>Roseobacteraceae</taxon>
        <taxon>Roseicyclus</taxon>
    </lineage>
</organism>
<evidence type="ECO:0000256" key="7">
    <source>
        <dbReference type="PROSITE-ProRule" id="PRU01091"/>
    </source>
</evidence>
<protein>
    <submittedName>
        <fullName evidence="10">Two-component system OmpR family response regulator</fullName>
    </submittedName>
</protein>
<dbReference type="PANTHER" id="PTHR48111:SF1">
    <property type="entry name" value="TWO-COMPONENT RESPONSE REGULATOR ORR33"/>
    <property type="match status" value="1"/>
</dbReference>
<evidence type="ECO:0000259" key="9">
    <source>
        <dbReference type="PROSITE" id="PS51755"/>
    </source>
</evidence>
<keyword evidence="11" id="KW-1185">Reference proteome</keyword>
<dbReference type="Pfam" id="PF00072">
    <property type="entry name" value="Response_reg"/>
    <property type="match status" value="1"/>
</dbReference>
<feature type="domain" description="Response regulatory" evidence="8">
    <location>
        <begin position="2"/>
        <end position="116"/>
    </location>
</feature>
<dbReference type="SMART" id="SM00862">
    <property type="entry name" value="Trans_reg_C"/>
    <property type="match status" value="1"/>
</dbReference>
<dbReference type="FunFam" id="3.40.50.2300:FF:000002">
    <property type="entry name" value="DNA-binding response regulator PhoP"/>
    <property type="match status" value="1"/>
</dbReference>
<dbReference type="SUPFAM" id="SSF52172">
    <property type="entry name" value="CheY-like"/>
    <property type="match status" value="1"/>
</dbReference>
<comment type="caution">
    <text evidence="10">The sequence shown here is derived from an EMBL/GenBank/DDBJ whole genome shotgun (WGS) entry which is preliminary data.</text>
</comment>